<sequence length="227" mass="25082">MKKYLLSILSILTLSYSACKQDTAELEALRLKIENKKNGGGGSNDSYLPTTKGSSWTYQSDMTGSTELSTSYLTGAITSINGQNYYELKTTALGKESIGYYFVKDKKYKVRSATVESSTMLEFFIFDDNLPVGGEWVATMTADGSVNGVPGRTKNKIIESGITKTVLNKTYKNVVHTHIIVQYDLGSGFQNFVDYDFYLAKGIGVIETDTNFGTYKTASYLSDYSIK</sequence>
<keyword evidence="1" id="KW-0732">Signal</keyword>
<evidence type="ECO:0000313" key="3">
    <source>
        <dbReference type="Proteomes" id="UP000318010"/>
    </source>
</evidence>
<accession>A0A563TZT2</accession>
<dbReference type="EMBL" id="VOEI01000005">
    <property type="protein sequence ID" value="TWR24877.1"/>
    <property type="molecule type" value="Genomic_DNA"/>
</dbReference>
<evidence type="ECO:0000256" key="1">
    <source>
        <dbReference type="SAM" id="SignalP"/>
    </source>
</evidence>
<feature type="chain" id="PRO_5022134251" description="Lipoprotein" evidence="1">
    <location>
        <begin position="21"/>
        <end position="227"/>
    </location>
</feature>
<proteinExistence type="predicted"/>
<organism evidence="2 3">
    <name type="scientific">Mucilaginibacter achroorhodeus</name>
    <dbReference type="NCBI Taxonomy" id="2599294"/>
    <lineage>
        <taxon>Bacteria</taxon>
        <taxon>Pseudomonadati</taxon>
        <taxon>Bacteroidota</taxon>
        <taxon>Sphingobacteriia</taxon>
        <taxon>Sphingobacteriales</taxon>
        <taxon>Sphingobacteriaceae</taxon>
        <taxon>Mucilaginibacter</taxon>
    </lineage>
</organism>
<keyword evidence="3" id="KW-1185">Reference proteome</keyword>
<evidence type="ECO:0008006" key="4">
    <source>
        <dbReference type="Google" id="ProtNLM"/>
    </source>
</evidence>
<protein>
    <recommendedName>
        <fullName evidence="4">Lipoprotein</fullName>
    </recommendedName>
</protein>
<name>A0A563TZT2_9SPHI</name>
<reference evidence="2 3" key="1">
    <citation type="submission" date="2019-07" db="EMBL/GenBank/DDBJ databases">
        <authorList>
            <person name="Kim J."/>
        </authorList>
    </citation>
    <scope>NUCLEOTIDE SEQUENCE [LARGE SCALE GENOMIC DNA]</scope>
    <source>
        <strain evidence="2 3">MJ1a</strain>
    </source>
</reference>
<dbReference type="AlphaFoldDB" id="A0A563TZT2"/>
<feature type="signal peptide" evidence="1">
    <location>
        <begin position="1"/>
        <end position="20"/>
    </location>
</feature>
<dbReference type="OrthoDB" id="849973at2"/>
<evidence type="ECO:0000313" key="2">
    <source>
        <dbReference type="EMBL" id="TWR24877.1"/>
    </source>
</evidence>
<comment type="caution">
    <text evidence="2">The sequence shown here is derived from an EMBL/GenBank/DDBJ whole genome shotgun (WGS) entry which is preliminary data.</text>
</comment>
<dbReference type="RefSeq" id="WP_146272289.1">
    <property type="nucleotide sequence ID" value="NZ_VOEI01000005.1"/>
</dbReference>
<gene>
    <name evidence="2" type="ORF">FPZ42_14030</name>
</gene>
<dbReference type="Proteomes" id="UP000318010">
    <property type="component" value="Unassembled WGS sequence"/>
</dbReference>